<dbReference type="AlphaFoldDB" id="A0A6A4C2K5"/>
<accession>A0A6A4C2K5</accession>
<evidence type="ECO:0000313" key="3">
    <source>
        <dbReference type="Proteomes" id="UP000434957"/>
    </source>
</evidence>
<evidence type="ECO:0000256" key="1">
    <source>
        <dbReference type="SAM" id="MobiDB-lite"/>
    </source>
</evidence>
<organism evidence="2 3">
    <name type="scientific">Phytophthora rubi</name>
    <dbReference type="NCBI Taxonomy" id="129364"/>
    <lineage>
        <taxon>Eukaryota</taxon>
        <taxon>Sar</taxon>
        <taxon>Stramenopiles</taxon>
        <taxon>Oomycota</taxon>
        <taxon>Peronosporomycetes</taxon>
        <taxon>Peronosporales</taxon>
        <taxon>Peronosporaceae</taxon>
        <taxon>Phytophthora</taxon>
    </lineage>
</organism>
<feature type="region of interest" description="Disordered" evidence="1">
    <location>
        <begin position="221"/>
        <end position="241"/>
    </location>
</feature>
<feature type="region of interest" description="Disordered" evidence="1">
    <location>
        <begin position="338"/>
        <end position="379"/>
    </location>
</feature>
<dbReference type="Proteomes" id="UP000434957">
    <property type="component" value="Unassembled WGS sequence"/>
</dbReference>
<name>A0A6A4C2K5_9STRA</name>
<protein>
    <submittedName>
        <fullName evidence="2">Uncharacterized protein</fullName>
    </submittedName>
</protein>
<evidence type="ECO:0000313" key="2">
    <source>
        <dbReference type="EMBL" id="KAE9282875.1"/>
    </source>
</evidence>
<sequence length="379" mass="41324">MEPRPNAPNILTDITAITVPPSTLSPRECATLTQTLFFEMGFRFRNLAPEWFQARASRVDPSLVRTVVEDLQQLLAVKFLEWRDVISGVAARIVPALSLQALNDKVKSAEGDVMMLEYEAGLLGRECLLRMRVAGVRKVRSPASSAVDKPESKRSQFGPPRPSSIPSLSSHLSYPSSVRTIRYADSLNSSMSVTQSVTSRRTPDRESSIFGTMVAGLNESNLCNVSGPQTSGRMPSSTSSMWSFGEADASTHTPYPGLTGVVMMAQGGVARGGRDAGVQISMPTLSAWQATTTSSCRYLSTSAFGVAASRRRLIRDPDDERLFEASLRMIRARMQKRREVAEAPSVMVDPPSAHRIRGNHQADWSSPNGPDALSDLHDP</sequence>
<feature type="region of interest" description="Disordered" evidence="1">
    <location>
        <begin position="140"/>
        <end position="172"/>
    </location>
</feature>
<reference evidence="2 3" key="1">
    <citation type="submission" date="2018-08" db="EMBL/GenBank/DDBJ databases">
        <title>Genomic investigation of the strawberry pathogen Phytophthora fragariae indicates pathogenicity is determined by transcriptional variation in three key races.</title>
        <authorList>
            <person name="Adams T.M."/>
            <person name="Armitage A.D."/>
            <person name="Sobczyk M.K."/>
            <person name="Bates H.J."/>
            <person name="Dunwell J.M."/>
            <person name="Nellist C.F."/>
            <person name="Harrison R.J."/>
        </authorList>
    </citation>
    <scope>NUCLEOTIDE SEQUENCE [LARGE SCALE GENOMIC DNA]</scope>
    <source>
        <strain evidence="2 3">SCRP333</strain>
    </source>
</reference>
<comment type="caution">
    <text evidence="2">The sequence shown here is derived from an EMBL/GenBank/DDBJ whole genome shotgun (WGS) entry which is preliminary data.</text>
</comment>
<gene>
    <name evidence="2" type="ORF">PR003_g27287</name>
</gene>
<dbReference type="EMBL" id="QXFT01003759">
    <property type="protein sequence ID" value="KAE9282875.1"/>
    <property type="molecule type" value="Genomic_DNA"/>
</dbReference>
<keyword evidence="3" id="KW-1185">Reference proteome</keyword>
<proteinExistence type="predicted"/>